<keyword evidence="1" id="KW-0880">Kelch repeat</keyword>
<evidence type="ECO:0000256" key="1">
    <source>
        <dbReference type="ARBA" id="ARBA00022441"/>
    </source>
</evidence>
<evidence type="ECO:0000256" key="3">
    <source>
        <dbReference type="SAM" id="SignalP"/>
    </source>
</evidence>
<feature type="chain" id="PRO_5017746279" description="Galactose oxidase" evidence="3">
    <location>
        <begin position="19"/>
        <end position="351"/>
    </location>
</feature>
<dbReference type="PANTHER" id="PTHR24412:SF497">
    <property type="entry name" value="KELCH-LIKE PROTEIN 18"/>
    <property type="match status" value="1"/>
</dbReference>
<evidence type="ECO:0000313" key="4">
    <source>
        <dbReference type="EMBL" id="RDW58057.1"/>
    </source>
</evidence>
<dbReference type="Gene3D" id="2.120.10.80">
    <property type="entry name" value="Kelch-type beta propeller"/>
    <property type="match status" value="2"/>
</dbReference>
<protein>
    <recommendedName>
        <fullName evidence="6">Galactose oxidase</fullName>
    </recommendedName>
</protein>
<name>A0A3D8Q8R9_9HELO</name>
<dbReference type="InterPro" id="IPR015915">
    <property type="entry name" value="Kelch-typ_b-propeller"/>
</dbReference>
<dbReference type="SMART" id="SM00612">
    <property type="entry name" value="Kelch"/>
    <property type="match status" value="5"/>
</dbReference>
<dbReference type="EMBL" id="PDLM01000018">
    <property type="protein sequence ID" value="RDW58057.1"/>
    <property type="molecule type" value="Genomic_DNA"/>
</dbReference>
<dbReference type="STRING" id="1849047.A0A3D8Q8R9"/>
<evidence type="ECO:0000256" key="2">
    <source>
        <dbReference type="ARBA" id="ARBA00022737"/>
    </source>
</evidence>
<organism evidence="4 5">
    <name type="scientific">Coleophoma cylindrospora</name>
    <dbReference type="NCBI Taxonomy" id="1849047"/>
    <lineage>
        <taxon>Eukaryota</taxon>
        <taxon>Fungi</taxon>
        <taxon>Dikarya</taxon>
        <taxon>Ascomycota</taxon>
        <taxon>Pezizomycotina</taxon>
        <taxon>Leotiomycetes</taxon>
        <taxon>Helotiales</taxon>
        <taxon>Dermateaceae</taxon>
        <taxon>Coleophoma</taxon>
    </lineage>
</organism>
<dbReference type="AlphaFoldDB" id="A0A3D8Q8R9"/>
<gene>
    <name evidence="4" type="ORF">BP6252_13468</name>
</gene>
<keyword evidence="5" id="KW-1185">Reference proteome</keyword>
<evidence type="ECO:0008006" key="6">
    <source>
        <dbReference type="Google" id="ProtNLM"/>
    </source>
</evidence>
<keyword evidence="2" id="KW-0677">Repeat</keyword>
<dbReference type="SUPFAM" id="SSF117281">
    <property type="entry name" value="Kelch motif"/>
    <property type="match status" value="2"/>
</dbReference>
<keyword evidence="3" id="KW-0732">Signal</keyword>
<dbReference type="OrthoDB" id="45365at2759"/>
<dbReference type="PANTHER" id="PTHR24412">
    <property type="entry name" value="KELCH PROTEIN"/>
    <property type="match status" value="1"/>
</dbReference>
<dbReference type="Proteomes" id="UP000256645">
    <property type="component" value="Unassembled WGS sequence"/>
</dbReference>
<sequence>MLTYTLLPVLLLMNLVFGAIIKPSGDNTTSPAGSWTAVAPIAIKARQEHGAVQLDDDTIYIIGGIDPETNGTFPTVTTVQRYSIEANVWTTVADLPIPLNHPNPAVVNGKIYVLGGLTIVNSSTTFWNASGACFEYDPQSNTWTTIGELPEGRWTGSAAVGVSGSTVYLAGGLANTNLTNDEEGTLSIFTSYNVATKHFAVLADMPEPRDHAGVGLVANKLYVLGGRAYGHDNTKDTVFAYDLRNNSWTTGLASMPTARGGCASGVIGTQIFTIGGEGDPDTASGVFPQNEAYNTATNTWASYAPMDIPRHGTAGVAIGNKIYIPGGGLIKGGLPTNYTSYFQLPYHGSTY</sequence>
<evidence type="ECO:0000313" key="5">
    <source>
        <dbReference type="Proteomes" id="UP000256645"/>
    </source>
</evidence>
<accession>A0A3D8Q8R9</accession>
<proteinExistence type="predicted"/>
<dbReference type="InterPro" id="IPR006652">
    <property type="entry name" value="Kelch_1"/>
</dbReference>
<comment type="caution">
    <text evidence="4">The sequence shown here is derived from an EMBL/GenBank/DDBJ whole genome shotgun (WGS) entry which is preliminary data.</text>
</comment>
<feature type="signal peptide" evidence="3">
    <location>
        <begin position="1"/>
        <end position="18"/>
    </location>
</feature>
<dbReference type="Pfam" id="PF24681">
    <property type="entry name" value="Kelch_KLHDC2_KLHL20_DRC7"/>
    <property type="match status" value="1"/>
</dbReference>
<reference evidence="4 5" key="1">
    <citation type="journal article" date="2018" name="IMA Fungus">
        <title>IMA Genome-F 9: Draft genome sequence of Annulohypoxylon stygium, Aspergillus mulundensis, Berkeleyomyces basicola (syn. Thielaviopsis basicola), Ceratocystis smalleyi, two Cercospora beticola strains, Coleophoma cylindrospora, Fusarium fracticaudum, Phialophora cf. hyalina, and Morchella septimelata.</title>
        <authorList>
            <person name="Wingfield B.D."/>
            <person name="Bills G.F."/>
            <person name="Dong Y."/>
            <person name="Huang W."/>
            <person name="Nel W.J."/>
            <person name="Swalarsk-Parry B.S."/>
            <person name="Vaghefi N."/>
            <person name="Wilken P.M."/>
            <person name="An Z."/>
            <person name="de Beer Z.W."/>
            <person name="De Vos L."/>
            <person name="Chen L."/>
            <person name="Duong T.A."/>
            <person name="Gao Y."/>
            <person name="Hammerbacher A."/>
            <person name="Kikkert J.R."/>
            <person name="Li Y."/>
            <person name="Li H."/>
            <person name="Li K."/>
            <person name="Li Q."/>
            <person name="Liu X."/>
            <person name="Ma X."/>
            <person name="Naidoo K."/>
            <person name="Pethybridge S.J."/>
            <person name="Sun J."/>
            <person name="Steenkamp E.T."/>
            <person name="van der Nest M.A."/>
            <person name="van Wyk S."/>
            <person name="Wingfield M.J."/>
            <person name="Xiong C."/>
            <person name="Yue Q."/>
            <person name="Zhang X."/>
        </authorList>
    </citation>
    <scope>NUCLEOTIDE SEQUENCE [LARGE SCALE GENOMIC DNA]</scope>
    <source>
        <strain evidence="4 5">BP6252</strain>
    </source>
</reference>